<dbReference type="EMBL" id="FWXF01000006">
    <property type="protein sequence ID" value="SMC22441.1"/>
    <property type="molecule type" value="Genomic_DNA"/>
</dbReference>
<dbReference type="SUPFAM" id="SSF48452">
    <property type="entry name" value="TPR-like"/>
    <property type="match status" value="2"/>
</dbReference>
<dbReference type="PROSITE" id="PS50005">
    <property type="entry name" value="TPR"/>
    <property type="match status" value="5"/>
</dbReference>
<dbReference type="AlphaFoldDB" id="A0A1W1XG11"/>
<dbReference type="InterPro" id="IPR011990">
    <property type="entry name" value="TPR-like_helical_dom_sf"/>
</dbReference>
<dbReference type="Pfam" id="PF14559">
    <property type="entry name" value="TPR_19"/>
    <property type="match status" value="1"/>
</dbReference>
<dbReference type="Gene3D" id="1.25.40.10">
    <property type="entry name" value="Tetratricopeptide repeat domain"/>
    <property type="match status" value="3"/>
</dbReference>
<dbReference type="OrthoDB" id="251285at2"/>
<proteinExistence type="predicted"/>
<accession>A0A1W1XG11</accession>
<gene>
    <name evidence="6" type="ORF">SAMN02746041_01455</name>
</gene>
<feature type="repeat" description="TPR" evidence="3">
    <location>
        <begin position="173"/>
        <end position="206"/>
    </location>
</feature>
<dbReference type="STRING" id="1121390.SAMN02746041_01455"/>
<dbReference type="PANTHER" id="PTHR44858:SF1">
    <property type="entry name" value="UDP-N-ACETYLGLUCOSAMINE--PEPTIDE N-ACETYLGLUCOSAMINYLTRANSFERASE SPINDLY-RELATED"/>
    <property type="match status" value="1"/>
</dbReference>
<feature type="repeat" description="TPR" evidence="3">
    <location>
        <begin position="139"/>
        <end position="172"/>
    </location>
</feature>
<dbReference type="Proteomes" id="UP000192783">
    <property type="component" value="Unassembled WGS sequence"/>
</dbReference>
<feature type="repeat" description="TPR" evidence="3">
    <location>
        <begin position="268"/>
        <end position="301"/>
    </location>
</feature>
<dbReference type="InterPro" id="IPR050498">
    <property type="entry name" value="Ycf3"/>
</dbReference>
<evidence type="ECO:0000256" key="4">
    <source>
        <dbReference type="SAM" id="Coils"/>
    </source>
</evidence>
<keyword evidence="7" id="KW-1185">Reference proteome</keyword>
<name>A0A1W1XG11_9BACT</name>
<keyword evidence="1" id="KW-0677">Repeat</keyword>
<reference evidence="6 7" key="1">
    <citation type="submission" date="2017-04" db="EMBL/GenBank/DDBJ databases">
        <authorList>
            <person name="Afonso C.L."/>
            <person name="Miller P.J."/>
            <person name="Scott M.A."/>
            <person name="Spackman E."/>
            <person name="Goraichik I."/>
            <person name="Dimitrov K.M."/>
            <person name="Suarez D.L."/>
            <person name="Swayne D.E."/>
        </authorList>
    </citation>
    <scope>NUCLEOTIDE SEQUENCE [LARGE SCALE GENOMIC DNA]</scope>
    <source>
        <strain evidence="6 7">DSM 13146</strain>
    </source>
</reference>
<feature type="repeat" description="TPR" evidence="3">
    <location>
        <begin position="41"/>
        <end position="74"/>
    </location>
</feature>
<feature type="coiled-coil region" evidence="4">
    <location>
        <begin position="321"/>
        <end position="348"/>
    </location>
</feature>
<evidence type="ECO:0000256" key="2">
    <source>
        <dbReference type="ARBA" id="ARBA00022803"/>
    </source>
</evidence>
<dbReference type="PROSITE" id="PS50293">
    <property type="entry name" value="TPR_REGION"/>
    <property type="match status" value="1"/>
</dbReference>
<sequence length="376" mass="41332">MIEVAQMGGDLSQVGPLMQAGRWQEAVSLLRPMVEQRPYDARAIGKLGYALWKQGDRQEGVESLERALLLDPDDGEVIKDCVRVFQECGRVQDAREILQSYLDRNPWDMEVKDHMDHLNASGPETEVTCQSNDDGVSKAALLVELGEEEFEKENLERARTCFEMALEKDPANAKAHNNLGVLAWQQGDLNGALAHLDKALDLAPTDGEILLNAARALGAAGHCDTASQLLEVYLSAHPQEADVWEEYRELVRQSVQAWRPDNLDAKVAGIYVEMGRRLADAGDVQGAAEAFARAVRLDPENAEGYLQLGLLYARLDQTDEALELLEQAQALDEENQEVAEALGAVRRRIQEAPSEGGPLEEDTGFGQEESAVGCAN</sequence>
<dbReference type="SMART" id="SM00028">
    <property type="entry name" value="TPR"/>
    <property type="match status" value="5"/>
</dbReference>
<evidence type="ECO:0000313" key="6">
    <source>
        <dbReference type="EMBL" id="SMC22441.1"/>
    </source>
</evidence>
<feature type="region of interest" description="Disordered" evidence="5">
    <location>
        <begin position="351"/>
        <end position="376"/>
    </location>
</feature>
<dbReference type="RefSeq" id="WP_084057216.1">
    <property type="nucleotide sequence ID" value="NZ_FWXF01000006.1"/>
</dbReference>
<keyword evidence="2 3" id="KW-0802">TPR repeat</keyword>
<dbReference type="PANTHER" id="PTHR44858">
    <property type="entry name" value="TETRATRICOPEPTIDE REPEAT PROTEIN 6"/>
    <property type="match status" value="1"/>
</dbReference>
<dbReference type="InterPro" id="IPR019734">
    <property type="entry name" value="TPR_rpt"/>
</dbReference>
<evidence type="ECO:0000256" key="5">
    <source>
        <dbReference type="SAM" id="MobiDB-lite"/>
    </source>
</evidence>
<protein>
    <submittedName>
        <fullName evidence="6">Tfp pilus assembly protein PilF</fullName>
    </submittedName>
</protein>
<organism evidence="6 7">
    <name type="scientific">Desulfacinum hydrothermale DSM 13146</name>
    <dbReference type="NCBI Taxonomy" id="1121390"/>
    <lineage>
        <taxon>Bacteria</taxon>
        <taxon>Pseudomonadati</taxon>
        <taxon>Thermodesulfobacteriota</taxon>
        <taxon>Syntrophobacteria</taxon>
        <taxon>Syntrophobacterales</taxon>
        <taxon>Syntrophobacteraceae</taxon>
        <taxon>Desulfacinum</taxon>
    </lineage>
</organism>
<dbReference type="Pfam" id="PF13414">
    <property type="entry name" value="TPR_11"/>
    <property type="match status" value="1"/>
</dbReference>
<keyword evidence="4" id="KW-0175">Coiled coil</keyword>
<evidence type="ECO:0000313" key="7">
    <source>
        <dbReference type="Proteomes" id="UP000192783"/>
    </source>
</evidence>
<evidence type="ECO:0000256" key="1">
    <source>
        <dbReference type="ARBA" id="ARBA00022737"/>
    </source>
</evidence>
<evidence type="ECO:0000256" key="3">
    <source>
        <dbReference type="PROSITE-ProRule" id="PRU00339"/>
    </source>
</evidence>
<feature type="repeat" description="TPR" evidence="3">
    <location>
        <begin position="302"/>
        <end position="335"/>
    </location>
</feature>
<dbReference type="Pfam" id="PF13432">
    <property type="entry name" value="TPR_16"/>
    <property type="match status" value="1"/>
</dbReference>